<organism evidence="5 6">
    <name type="scientific">Malassezia arunalokei</name>
    <dbReference type="NCBI Taxonomy" id="1514897"/>
    <lineage>
        <taxon>Eukaryota</taxon>
        <taxon>Fungi</taxon>
        <taxon>Dikarya</taxon>
        <taxon>Basidiomycota</taxon>
        <taxon>Ustilaginomycotina</taxon>
        <taxon>Malasseziomycetes</taxon>
        <taxon>Malasseziales</taxon>
        <taxon>Malasseziaceae</taxon>
        <taxon>Malassezia</taxon>
    </lineage>
</organism>
<dbReference type="PANTHER" id="PTHR13153">
    <property type="entry name" value="CGTHBA PROTEIN -14 GENE PROTEIN"/>
    <property type="match status" value="1"/>
</dbReference>
<dbReference type="InterPro" id="IPR056603">
    <property type="entry name" value="HTH_NPRL3"/>
</dbReference>
<accession>A0AAJ5YY80</accession>
<dbReference type="Pfam" id="PF24064">
    <property type="entry name" value="HTH_NPRL3"/>
    <property type="match status" value="1"/>
</dbReference>
<feature type="domain" description="GATOR1 complex protein NPRL3 C-terminal HTH" evidence="4">
    <location>
        <begin position="471"/>
        <end position="531"/>
    </location>
</feature>
<dbReference type="GO" id="GO:1990130">
    <property type="term" value="C:GATOR1 complex"/>
    <property type="evidence" value="ECO:0007669"/>
    <property type="project" value="TreeGrafter"/>
</dbReference>
<dbReference type="GO" id="GO:0038202">
    <property type="term" value="P:TORC1 signaling"/>
    <property type="evidence" value="ECO:0007669"/>
    <property type="project" value="TreeGrafter"/>
</dbReference>
<dbReference type="Pfam" id="PF03666">
    <property type="entry name" value="NPR3"/>
    <property type="match status" value="1"/>
</dbReference>
<proteinExistence type="inferred from homology"/>
<feature type="region of interest" description="Disordered" evidence="3">
    <location>
        <begin position="382"/>
        <end position="401"/>
    </location>
</feature>
<keyword evidence="6" id="KW-1185">Reference proteome</keyword>
<keyword evidence="2" id="KW-0469">Meiosis</keyword>
<protein>
    <recommendedName>
        <fullName evidence="2">Nitrogen permease regulator 3</fullName>
    </recommendedName>
    <alternativeName>
        <fullName evidence="2">Required for meiotic nuclear division protein 11</fullName>
    </alternativeName>
</protein>
<dbReference type="GO" id="GO:0010508">
    <property type="term" value="P:positive regulation of autophagy"/>
    <property type="evidence" value="ECO:0007669"/>
    <property type="project" value="TreeGrafter"/>
</dbReference>
<reference evidence="5 6" key="1">
    <citation type="submission" date="2023-03" db="EMBL/GenBank/DDBJ databases">
        <title>Mating type loci evolution in Malassezia.</title>
        <authorList>
            <person name="Coelho M.A."/>
        </authorList>
    </citation>
    <scope>NUCLEOTIDE SEQUENCE [LARGE SCALE GENOMIC DNA]</scope>
    <source>
        <strain evidence="5 6">CBS 13387</strain>
    </source>
</reference>
<name>A0AAJ5YY80_9BASI</name>
<dbReference type="GO" id="GO:0051321">
    <property type="term" value="P:meiotic cell cycle"/>
    <property type="evidence" value="ECO:0007669"/>
    <property type="project" value="UniProtKB-UniRule"/>
</dbReference>
<comment type="subcellular location">
    <subcellularLocation>
        <location evidence="2">Vacuole membrane</location>
        <topology evidence="2">Peripheral membrane protein</topology>
    </subcellularLocation>
</comment>
<keyword evidence="2" id="KW-0732">Signal</keyword>
<dbReference type="GO" id="GO:0005774">
    <property type="term" value="C:vacuolar membrane"/>
    <property type="evidence" value="ECO:0007669"/>
    <property type="project" value="UniProtKB-SubCell"/>
</dbReference>
<evidence type="ECO:0000256" key="2">
    <source>
        <dbReference type="RuleBase" id="RU368069"/>
    </source>
</evidence>
<dbReference type="EMBL" id="CP119916">
    <property type="protein sequence ID" value="WFD14417.1"/>
    <property type="molecule type" value="Genomic_DNA"/>
</dbReference>
<gene>
    <name evidence="5" type="primary">npr3</name>
    <name evidence="5" type="ORF">MARU1_000422</name>
</gene>
<evidence type="ECO:0000313" key="5">
    <source>
        <dbReference type="EMBL" id="WFD14417.1"/>
    </source>
</evidence>
<comment type="similarity">
    <text evidence="1 2">Belongs to the NPR3 family.</text>
</comment>
<dbReference type="PANTHER" id="PTHR13153:SF5">
    <property type="entry name" value="GATOR COMPLEX PROTEIN NPRL3"/>
    <property type="match status" value="1"/>
</dbReference>
<dbReference type="AlphaFoldDB" id="A0AAJ5YY80"/>
<sequence length="537" mass="62419">MTIDDLTFLGHPVVEEHQPSHTKHAETSIFNLVFVFDRLNIFPSIRFVETQHWLQLYYTIIFKLTAVLAMEEARAKYVSEESYKLVQIREDALQEGSSIEECAKVCLEESTLAPILRDVFRCVKKNHDLEVNINNRFCMVLKIPPLLQQSNKAIKAIELQPVYDIHDNIILRGDQPEPFDSTTLPLYHNAPLNSVLLEWSQSTGPFLLPWKTLLLPEDVFDPALSRYTKSEIQNLVNMFDPSLSGFKTFAETADLLHWDLYKNVYPLIRHLIYYKSAQVIDVPRLQNLYTVHPLLDAEDLPTLNEEWQQKFPRMAPLDKFLMAISSSLRPFASHCRALGAESVAFKMLVWLLREKVVAQTHVYLRLLITERDQLQAVELRKNRRERQLGSPSHHADVTSWERQALSDRSHTRVKLETPTFFVPEWPTKNNTSSIQSQKNVLSMDVEDDRVDDLLPQGKPCPVMIPEPARASRTESEWISALLHGRHSWYSCWLIRLFPYMNGMHSVDEIVAREKIRRRDLKSVLTEFDANILHFYHP</sequence>
<dbReference type="InterPro" id="IPR005365">
    <property type="entry name" value="Npr3"/>
</dbReference>
<evidence type="ECO:0000256" key="3">
    <source>
        <dbReference type="SAM" id="MobiDB-lite"/>
    </source>
</evidence>
<dbReference type="GO" id="GO:0034198">
    <property type="term" value="P:cellular response to amino acid starvation"/>
    <property type="evidence" value="ECO:0007669"/>
    <property type="project" value="TreeGrafter"/>
</dbReference>
<comment type="function">
    <text evidence="2">Mediates inactivation of the TORC1 complex in response to amino acid starvation. Required for meiotic nuclear division.</text>
</comment>
<evidence type="ECO:0000259" key="4">
    <source>
        <dbReference type="Pfam" id="PF24064"/>
    </source>
</evidence>
<evidence type="ECO:0000313" key="6">
    <source>
        <dbReference type="Proteomes" id="UP001217582"/>
    </source>
</evidence>
<dbReference type="GO" id="GO:1904262">
    <property type="term" value="P:negative regulation of TORC1 signaling"/>
    <property type="evidence" value="ECO:0007669"/>
    <property type="project" value="TreeGrafter"/>
</dbReference>
<dbReference type="Proteomes" id="UP001217582">
    <property type="component" value="Chromosome 1"/>
</dbReference>
<evidence type="ECO:0000256" key="1">
    <source>
        <dbReference type="ARBA" id="ARBA00010546"/>
    </source>
</evidence>